<feature type="compositionally biased region" description="Polar residues" evidence="1">
    <location>
        <begin position="183"/>
        <end position="205"/>
    </location>
</feature>
<evidence type="ECO:0000313" key="4">
    <source>
        <dbReference type="Proteomes" id="UP000237631"/>
    </source>
</evidence>
<dbReference type="EMBL" id="PNEN01000230">
    <property type="protein sequence ID" value="PPJ60673.1"/>
    <property type="molecule type" value="Genomic_DNA"/>
</dbReference>
<feature type="compositionally biased region" description="Basic and acidic residues" evidence="1">
    <location>
        <begin position="145"/>
        <end position="155"/>
    </location>
</feature>
<name>A0A2S6CLS7_9PEZI</name>
<feature type="compositionally biased region" description="Low complexity" evidence="1">
    <location>
        <begin position="238"/>
        <end position="249"/>
    </location>
</feature>
<dbReference type="Proteomes" id="UP000237631">
    <property type="component" value="Unassembled WGS sequence"/>
</dbReference>
<evidence type="ECO:0000256" key="1">
    <source>
        <dbReference type="SAM" id="MobiDB-lite"/>
    </source>
</evidence>
<feature type="compositionally biased region" description="Acidic residues" evidence="1">
    <location>
        <begin position="250"/>
        <end position="260"/>
    </location>
</feature>
<sequence>MRHAEMKQFSDVPEDGDNCGTDSFLCQSTEHTVATAQWRAVQDDIQLQNHAAVRQSTTEIDLHLAEIDPPIGQLPPGWNSFHDSGTKKDYYVSPTGHVQWQHPLQGPPPPPSLKKSGLEAGRSIIETPSFVHTEDPVPPSFTPDGQRKRNEDKIGEIPARSTFPRQDLEGSAVSDTPEHRIGTQRQFHSSSNGAAVPSTGSNNGEEQLPVEMGQSQSDDHVRDMLPGLASLVEHNSEELAGQQSAQAGAEEPEDASEDNDSSIFIILEREQPMTKKERNEKQEEIRRQKRKREREETKTQVARTEVQKAIDKQNRKRARRARKERKAMYKAKEKAERIQEQKEGELARREAEAKDPSLKQKRLQEAEEKRIVRAAAKTEELRKKHIRKRKEEEERKAAMAAAQAESLRLKRIQERGERRLARASVNWQAD</sequence>
<feature type="compositionally biased region" description="Basic and acidic residues" evidence="1">
    <location>
        <begin position="326"/>
        <end position="366"/>
    </location>
</feature>
<reference evidence="4" key="1">
    <citation type="journal article" date="2017" name="bioRxiv">
        <title>Conservation of a gene cluster reveals novel cercosporin biosynthetic mechanisms and extends production to the genus Colletotrichum.</title>
        <authorList>
            <person name="de Jonge R."/>
            <person name="Ebert M.K."/>
            <person name="Huitt-Roehl C.R."/>
            <person name="Pal P."/>
            <person name="Suttle J.C."/>
            <person name="Spanner R.E."/>
            <person name="Neubauer J.D."/>
            <person name="Jurick W.M.II."/>
            <person name="Stott K.A."/>
            <person name="Secor G.A."/>
            <person name="Thomma B.P.H.J."/>
            <person name="Van de Peer Y."/>
            <person name="Townsend C.A."/>
            <person name="Bolton M.D."/>
        </authorList>
    </citation>
    <scope>NUCLEOTIDE SEQUENCE [LARGE SCALE GENOMIC DNA]</scope>
    <source>
        <strain evidence="4">CBS538.71</strain>
    </source>
</reference>
<comment type="caution">
    <text evidence="3">The sequence shown here is derived from an EMBL/GenBank/DDBJ whole genome shotgun (WGS) entry which is preliminary data.</text>
</comment>
<dbReference type="AlphaFoldDB" id="A0A2S6CLS7"/>
<feature type="compositionally biased region" description="Basic residues" evidence="1">
    <location>
        <begin position="314"/>
        <end position="325"/>
    </location>
</feature>
<feature type="region of interest" description="Disordered" evidence="1">
    <location>
        <begin position="380"/>
        <end position="407"/>
    </location>
</feature>
<evidence type="ECO:0000259" key="2">
    <source>
        <dbReference type="PROSITE" id="PS50020"/>
    </source>
</evidence>
<feature type="domain" description="WW" evidence="2">
    <location>
        <begin position="72"/>
        <end position="105"/>
    </location>
</feature>
<accession>A0A2S6CLS7</accession>
<evidence type="ECO:0000313" key="3">
    <source>
        <dbReference type="EMBL" id="PPJ60673.1"/>
    </source>
</evidence>
<dbReference type="InterPro" id="IPR001202">
    <property type="entry name" value="WW_dom"/>
</dbReference>
<protein>
    <recommendedName>
        <fullName evidence="2">WW domain-containing protein</fullName>
    </recommendedName>
</protein>
<keyword evidence="4" id="KW-1185">Reference proteome</keyword>
<proteinExistence type="predicted"/>
<gene>
    <name evidence="3" type="ORF">CBER1_03481</name>
</gene>
<dbReference type="OrthoDB" id="10553007at2759"/>
<feature type="region of interest" description="Disordered" evidence="1">
    <location>
        <begin position="127"/>
        <end position="366"/>
    </location>
</feature>
<feature type="region of interest" description="Disordered" evidence="1">
    <location>
        <begin position="98"/>
        <end position="117"/>
    </location>
</feature>
<organism evidence="3 4">
    <name type="scientific">Cercospora berteroae</name>
    <dbReference type="NCBI Taxonomy" id="357750"/>
    <lineage>
        <taxon>Eukaryota</taxon>
        <taxon>Fungi</taxon>
        <taxon>Dikarya</taxon>
        <taxon>Ascomycota</taxon>
        <taxon>Pezizomycotina</taxon>
        <taxon>Dothideomycetes</taxon>
        <taxon>Dothideomycetidae</taxon>
        <taxon>Mycosphaerellales</taxon>
        <taxon>Mycosphaerellaceae</taxon>
        <taxon>Cercospora</taxon>
    </lineage>
</organism>
<feature type="compositionally biased region" description="Basic and acidic residues" evidence="1">
    <location>
        <begin position="267"/>
        <end position="286"/>
    </location>
</feature>
<dbReference type="PROSITE" id="PS50020">
    <property type="entry name" value="WW_DOMAIN_2"/>
    <property type="match status" value="1"/>
</dbReference>